<proteinExistence type="predicted"/>
<reference evidence="2 3" key="1">
    <citation type="submission" date="2019-12" db="EMBL/GenBank/DDBJ databases">
        <title>Spirosoma sp. HMF4905 genome sequencing and assembly.</title>
        <authorList>
            <person name="Kang H."/>
            <person name="Cha I."/>
            <person name="Kim H."/>
            <person name="Joh K."/>
        </authorList>
    </citation>
    <scope>NUCLEOTIDE SEQUENCE [LARGE SCALE GENOMIC DNA]</scope>
    <source>
        <strain evidence="2 3">HMF4905</strain>
    </source>
</reference>
<dbReference type="SUPFAM" id="SSF56988">
    <property type="entry name" value="Anthrax protective antigen"/>
    <property type="match status" value="1"/>
</dbReference>
<dbReference type="PROSITE" id="PS51820">
    <property type="entry name" value="PA14"/>
    <property type="match status" value="1"/>
</dbReference>
<comment type="caution">
    <text evidence="2">The sequence shown here is derived from an EMBL/GenBank/DDBJ whole genome shotgun (WGS) entry which is preliminary data.</text>
</comment>
<keyword evidence="3" id="KW-1185">Reference proteome</keyword>
<evidence type="ECO:0000313" key="2">
    <source>
        <dbReference type="EMBL" id="MVM29468.1"/>
    </source>
</evidence>
<name>A0A7K1S787_9BACT</name>
<gene>
    <name evidence="2" type="ORF">GO755_05450</name>
</gene>
<organism evidence="2 3">
    <name type="scientific">Spirosoma arboris</name>
    <dbReference type="NCBI Taxonomy" id="2682092"/>
    <lineage>
        <taxon>Bacteria</taxon>
        <taxon>Pseudomonadati</taxon>
        <taxon>Bacteroidota</taxon>
        <taxon>Cytophagia</taxon>
        <taxon>Cytophagales</taxon>
        <taxon>Cytophagaceae</taxon>
        <taxon>Spirosoma</taxon>
    </lineage>
</organism>
<accession>A0A7K1S787</accession>
<evidence type="ECO:0000259" key="1">
    <source>
        <dbReference type="PROSITE" id="PS51820"/>
    </source>
</evidence>
<sequence length="571" mass="61934">MNKLVTLIARQLTALSLGWLLSVPIYAQSDLPPLSLSQLTKPAGWQLVGSVSPNADGTSMQPKPGANVLMGSSEPLTLLTPSADFRLRFDVLMTPNADVMLTLPNGQPISLAHSQEISRLLKAPGLWQTIDLWYKIGSGKLPSILEKLAINGVTVREGQTLAGKASSTPGPLTIMTKTGTVAIRNVGYRVMTPRIVAQWSGPLNYTIVEGGYIQNPEDAAKKKVLKQDTTSQLNYEVSYGQSRQYTIFFSGKLNALQAGDYRFELNQGGLAALWIDGKEVLPISHLELGMPNSNTIPLTAGPHDVKVYFSRSWFRPGLGLYVSQAGTRPQPLHAPTSLPEPDPVAVVSVNPDFGDAGNQVQRIRSFVQLPGEKTKRTHSLSVGSPVGIHYTVDLNQMALMQVWKGDFANTTEMWYERGEPQLLAPLGAPVYLPAQTPLMVLTNDTTSWPDSVGENNLQYKGLTIDKQGVPTLTYMLAGATVTDATRAEGNALIRTLTLAGSPDGTPYCRLAAGTTLEEVGKGLYAVNDRSYYIRFDPKAKVKVRQSNGKQELLLPIDMKNGAGSVQYSIVF</sequence>
<dbReference type="RefSeq" id="WP_157583726.1">
    <property type="nucleotide sequence ID" value="NZ_WPIN01000002.1"/>
</dbReference>
<dbReference type="EMBL" id="WPIN01000002">
    <property type="protein sequence ID" value="MVM29468.1"/>
    <property type="molecule type" value="Genomic_DNA"/>
</dbReference>
<evidence type="ECO:0000313" key="3">
    <source>
        <dbReference type="Proteomes" id="UP000436006"/>
    </source>
</evidence>
<dbReference type="InterPro" id="IPR037524">
    <property type="entry name" value="PA14/GLEYA"/>
</dbReference>
<dbReference type="AlphaFoldDB" id="A0A7K1S787"/>
<feature type="domain" description="PA14" evidence="1">
    <location>
        <begin position="203"/>
        <end position="342"/>
    </location>
</feature>
<protein>
    <recommendedName>
        <fullName evidence="1">PA14 domain-containing protein</fullName>
    </recommendedName>
</protein>
<dbReference type="Gene3D" id="2.60.120.380">
    <property type="match status" value="1"/>
</dbReference>
<dbReference type="Proteomes" id="UP000436006">
    <property type="component" value="Unassembled WGS sequence"/>
</dbReference>